<reference evidence="3" key="1">
    <citation type="journal article" date="2013" name="Nature">
        <title>Pan genome of the phytoplankton Emiliania underpins its global distribution.</title>
        <authorList>
            <person name="Read B.A."/>
            <person name="Kegel J."/>
            <person name="Klute M.J."/>
            <person name="Kuo A."/>
            <person name="Lefebvre S.C."/>
            <person name="Maumus F."/>
            <person name="Mayer C."/>
            <person name="Miller J."/>
            <person name="Monier A."/>
            <person name="Salamov A."/>
            <person name="Young J."/>
            <person name="Aguilar M."/>
            <person name="Claverie J.M."/>
            <person name="Frickenhaus S."/>
            <person name="Gonzalez K."/>
            <person name="Herman E.K."/>
            <person name="Lin Y.C."/>
            <person name="Napier J."/>
            <person name="Ogata H."/>
            <person name="Sarno A.F."/>
            <person name="Shmutz J."/>
            <person name="Schroeder D."/>
            <person name="de Vargas C."/>
            <person name="Verret F."/>
            <person name="von Dassow P."/>
            <person name="Valentin K."/>
            <person name="Van de Peer Y."/>
            <person name="Wheeler G."/>
            <person name="Dacks J.B."/>
            <person name="Delwiche C.F."/>
            <person name="Dyhrman S.T."/>
            <person name="Glockner G."/>
            <person name="John U."/>
            <person name="Richards T."/>
            <person name="Worden A.Z."/>
            <person name="Zhang X."/>
            <person name="Grigoriev I.V."/>
            <person name="Allen A.E."/>
            <person name="Bidle K."/>
            <person name="Borodovsky M."/>
            <person name="Bowler C."/>
            <person name="Brownlee C."/>
            <person name="Cock J.M."/>
            <person name="Elias M."/>
            <person name="Gladyshev V.N."/>
            <person name="Groth M."/>
            <person name="Guda C."/>
            <person name="Hadaegh A."/>
            <person name="Iglesias-Rodriguez M.D."/>
            <person name="Jenkins J."/>
            <person name="Jones B.M."/>
            <person name="Lawson T."/>
            <person name="Leese F."/>
            <person name="Lindquist E."/>
            <person name="Lobanov A."/>
            <person name="Lomsadze A."/>
            <person name="Malik S.B."/>
            <person name="Marsh M.E."/>
            <person name="Mackinder L."/>
            <person name="Mock T."/>
            <person name="Mueller-Roeber B."/>
            <person name="Pagarete A."/>
            <person name="Parker M."/>
            <person name="Probert I."/>
            <person name="Quesneville H."/>
            <person name="Raines C."/>
            <person name="Rensing S.A."/>
            <person name="Riano-Pachon D.M."/>
            <person name="Richier S."/>
            <person name="Rokitta S."/>
            <person name="Shiraiwa Y."/>
            <person name="Soanes D.M."/>
            <person name="van der Giezen M."/>
            <person name="Wahlund T.M."/>
            <person name="Williams B."/>
            <person name="Wilson W."/>
            <person name="Wolfe G."/>
            <person name="Wurch L.L."/>
        </authorList>
    </citation>
    <scope>NUCLEOTIDE SEQUENCE</scope>
</reference>
<dbReference type="Proteomes" id="UP000013827">
    <property type="component" value="Unassembled WGS sequence"/>
</dbReference>
<organism evidence="2 3">
    <name type="scientific">Emiliania huxleyi (strain CCMP1516)</name>
    <dbReference type="NCBI Taxonomy" id="280463"/>
    <lineage>
        <taxon>Eukaryota</taxon>
        <taxon>Haptista</taxon>
        <taxon>Haptophyta</taxon>
        <taxon>Prymnesiophyceae</taxon>
        <taxon>Isochrysidales</taxon>
        <taxon>Noelaerhabdaceae</taxon>
        <taxon>Emiliania</taxon>
    </lineage>
</organism>
<feature type="region of interest" description="Disordered" evidence="1">
    <location>
        <begin position="40"/>
        <end position="117"/>
    </location>
</feature>
<evidence type="ECO:0000313" key="2">
    <source>
        <dbReference type="EnsemblProtists" id="EOD39567"/>
    </source>
</evidence>
<feature type="compositionally biased region" description="Low complexity" evidence="1">
    <location>
        <begin position="49"/>
        <end position="80"/>
    </location>
</feature>
<dbReference type="PaxDb" id="2903-EOD39567"/>
<dbReference type="EnsemblProtists" id="EOD39567">
    <property type="protein sequence ID" value="EOD39567"/>
    <property type="gene ID" value="EMIHUDRAFT_448873"/>
</dbReference>
<reference evidence="2" key="2">
    <citation type="submission" date="2024-10" db="UniProtKB">
        <authorList>
            <consortium name="EnsemblProtists"/>
        </authorList>
    </citation>
    <scope>IDENTIFICATION</scope>
</reference>
<dbReference type="KEGG" id="ehx:EMIHUDRAFT_448873"/>
<protein>
    <submittedName>
        <fullName evidence="2">Uncharacterized protein</fullName>
    </submittedName>
</protein>
<name>A0A0D3KUY2_EMIH1</name>
<feature type="compositionally biased region" description="Basic residues" evidence="1">
    <location>
        <begin position="81"/>
        <end position="91"/>
    </location>
</feature>
<dbReference type="GeneID" id="17284838"/>
<dbReference type="HOGENOM" id="CLU_1017781_0_0_1"/>
<sequence>MGAAAPPPICCPPPSAACCARSSARRPCTTPRACSATCCAARRRPRSRPPSATSSASPWRGCGARPSSGSASPSSPSSRRPCSRSARKRRSAGSPLTRPRGFPDEVGPSSTEATPSPRCRWCSARGSMPSRTPHSRRRGGSCSSCRSWCARSSCWRASSPVLLPPARKGERRGWRRRLGAHWAATASARATRATPSTLERSRRLLCGRLRHSLARASSSSSAHNCRAPMSGGRRILDTASRCARCRAASGGASGAFTLLMGSARVPPLPLWSSR</sequence>
<dbReference type="RefSeq" id="XP_005791996.1">
    <property type="nucleotide sequence ID" value="XM_005791939.1"/>
</dbReference>
<accession>A0A0D3KUY2</accession>
<evidence type="ECO:0000313" key="3">
    <source>
        <dbReference type="Proteomes" id="UP000013827"/>
    </source>
</evidence>
<dbReference type="AlphaFoldDB" id="A0A0D3KUY2"/>
<keyword evidence="3" id="KW-1185">Reference proteome</keyword>
<evidence type="ECO:0000256" key="1">
    <source>
        <dbReference type="SAM" id="MobiDB-lite"/>
    </source>
</evidence>
<proteinExistence type="predicted"/>